<evidence type="ECO:0000259" key="8">
    <source>
        <dbReference type="SMART" id="SM00382"/>
    </source>
</evidence>
<keyword evidence="7" id="KW-0963">Cytoplasm</keyword>
<sequence>MERHQLACGMLQRMCAQLANNKEIEVSVYPEENIRCLNNVTFEIELLKKNTSGKPIDVDCDKLTTLMKDLYGRQMFCTDQLLACNLEGLQLRLHCTGMEFIEIEGQKSEPVLGRPCGQLVKASTLLFKKKKDAAIRIQGGSSSGNSRLFERGFNFQAMGIGGLDKEFADIFRRAFASRVFPPEVLRKMGIKHVRGMLLYGPPGCGKTLIARQIGKALNAHEPKVVNGPEILNKYVGESEANIRALFEDAEKEQEEMGDNSDLHIIIFDEIDAICKSRGANGDGTGVHDSIVNQLLSKIDGVEALNNVLIIGMTNRKDLIDPALLRPGRLEVHVEIGLPSHEGRVQILSIHTNTMRSNGYLADDVDLNALAELTKNFTGAELEGLVKSASSFALEREVDINNLTKVSIDPEKMRVTWQDFQRALQEVQPAFGLEKDELSIRFRNGIIEYSEEFKKLYAELMTMVDQVRNSDQTPLMSVCLDGIQGCGKTALAAYLAVESKFPFVKFISADMLLGAADSSKAGRISAIFQDAYKSPLSMIILDDLERLVEYVRLGPRFSNAVLQALLVLIKKIPPTEGRKLMIIATTSQRTAMEELGLMDPFNVIKDIPVPYASQDVASVLRKTGGMSEEVIAKVSSEITMGVPIKELLLIQEMARSESKNGEITYESYMDCFRSVHPDLLCVSFNKHCNSFLYFDALL</sequence>
<keyword evidence="7" id="KW-0378">Hydrolase</keyword>
<accession>D8M8U3</accession>
<dbReference type="Gene3D" id="3.40.50.300">
    <property type="entry name" value="P-loop containing nucleotide triphosphate hydrolases"/>
    <property type="match status" value="2"/>
</dbReference>
<keyword evidence="7" id="KW-0479">Metal-binding</keyword>
<feature type="domain" description="AAA+ ATPase" evidence="8">
    <location>
        <begin position="192"/>
        <end position="339"/>
    </location>
</feature>
<dbReference type="InterPro" id="IPR003960">
    <property type="entry name" value="ATPase_AAA_CS"/>
</dbReference>
<dbReference type="GO" id="GO:0005524">
    <property type="term" value="F:ATP binding"/>
    <property type="evidence" value="ECO:0007669"/>
    <property type="project" value="UniProtKB-UniRule"/>
</dbReference>
<evidence type="ECO:0000256" key="5">
    <source>
        <dbReference type="ARBA" id="ARBA00022927"/>
    </source>
</evidence>
<dbReference type="EMBL" id="FN668688">
    <property type="protein sequence ID" value="CBK24482.2"/>
    <property type="molecule type" value="Genomic_DNA"/>
</dbReference>
<dbReference type="GO" id="GO:0006891">
    <property type="term" value="P:intra-Golgi vesicle-mediated transport"/>
    <property type="evidence" value="ECO:0007669"/>
    <property type="project" value="TreeGrafter"/>
</dbReference>
<dbReference type="InterPro" id="IPR041569">
    <property type="entry name" value="AAA_lid_3"/>
</dbReference>
<gene>
    <name evidence="9" type="ORF">GSBLH_T00004216001</name>
</gene>
<dbReference type="GO" id="GO:0046872">
    <property type="term" value="F:metal ion binding"/>
    <property type="evidence" value="ECO:0007669"/>
    <property type="project" value="UniProtKB-UniRule"/>
</dbReference>
<comment type="catalytic activity">
    <reaction evidence="7">
        <text>ATP + H2O = ADP + phosphate + H(+)</text>
        <dbReference type="Rhea" id="RHEA:13065"/>
        <dbReference type="ChEBI" id="CHEBI:15377"/>
        <dbReference type="ChEBI" id="CHEBI:15378"/>
        <dbReference type="ChEBI" id="CHEBI:30616"/>
        <dbReference type="ChEBI" id="CHEBI:43474"/>
        <dbReference type="ChEBI" id="CHEBI:456216"/>
        <dbReference type="EC" id="3.6.4.6"/>
    </reaction>
</comment>
<dbReference type="FunFam" id="3.40.50.300:FF:000166">
    <property type="entry name" value="vesicle-fusing ATPase isoform X1"/>
    <property type="match status" value="1"/>
</dbReference>
<evidence type="ECO:0000256" key="2">
    <source>
        <dbReference type="ARBA" id="ARBA00022448"/>
    </source>
</evidence>
<reference evidence="9" key="1">
    <citation type="submission" date="2010-02" db="EMBL/GenBank/DDBJ databases">
        <title>Sequencing and annotation of the Blastocystis hominis genome.</title>
        <authorList>
            <person name="Wincker P."/>
        </authorList>
    </citation>
    <scope>NUCLEOTIDE SEQUENCE</scope>
    <source>
        <strain evidence="9">Singapore isolate B</strain>
    </source>
</reference>
<dbReference type="Gene3D" id="1.10.8.60">
    <property type="match status" value="1"/>
</dbReference>
<keyword evidence="5 7" id="KW-0653">Protein transport</keyword>
<comment type="cofactor">
    <cofactor evidence="7">
        <name>Mg(2+)</name>
        <dbReference type="ChEBI" id="CHEBI:18420"/>
    </cofactor>
    <text evidence="7">Binds 1 Mg(2+) ion per subunit.</text>
</comment>
<evidence type="ECO:0000313" key="9">
    <source>
        <dbReference type="EMBL" id="CBK24482.2"/>
    </source>
</evidence>
<dbReference type="InterPro" id="IPR003959">
    <property type="entry name" value="ATPase_AAA_core"/>
</dbReference>
<evidence type="ECO:0000256" key="4">
    <source>
        <dbReference type="ARBA" id="ARBA00022840"/>
    </source>
</evidence>
<keyword evidence="7" id="KW-0460">Magnesium</keyword>
<dbReference type="InterPro" id="IPR003593">
    <property type="entry name" value="AAA+_ATPase"/>
</dbReference>
<proteinExistence type="inferred from homology"/>
<dbReference type="InterPro" id="IPR027417">
    <property type="entry name" value="P-loop_NTPase"/>
</dbReference>
<dbReference type="Pfam" id="PF17862">
    <property type="entry name" value="AAA_lid_3"/>
    <property type="match status" value="1"/>
</dbReference>
<dbReference type="SUPFAM" id="SSF52540">
    <property type="entry name" value="P-loop containing nucleoside triphosphate hydrolases"/>
    <property type="match status" value="2"/>
</dbReference>
<dbReference type="EC" id="3.6.4.6" evidence="7"/>
<evidence type="ECO:0000256" key="3">
    <source>
        <dbReference type="ARBA" id="ARBA00022741"/>
    </source>
</evidence>
<dbReference type="GO" id="GO:0016887">
    <property type="term" value="F:ATP hydrolysis activity"/>
    <property type="evidence" value="ECO:0007669"/>
    <property type="project" value="InterPro"/>
</dbReference>
<dbReference type="OMA" id="CFDNEIA"/>
<dbReference type="Pfam" id="PF00004">
    <property type="entry name" value="AAA"/>
    <property type="match status" value="2"/>
</dbReference>
<evidence type="ECO:0000313" key="10">
    <source>
        <dbReference type="Proteomes" id="UP000008312"/>
    </source>
</evidence>
<organism evidence="9">
    <name type="scientific">Blastocystis hominis</name>
    <dbReference type="NCBI Taxonomy" id="12968"/>
    <lineage>
        <taxon>Eukaryota</taxon>
        <taxon>Sar</taxon>
        <taxon>Stramenopiles</taxon>
        <taxon>Bigyra</taxon>
        <taxon>Opalozoa</taxon>
        <taxon>Opalinata</taxon>
        <taxon>Blastocystidae</taxon>
        <taxon>Blastocystis</taxon>
    </lineage>
</organism>
<comment type="function">
    <text evidence="7">Required for vesicle-mediated transport. Catalyzes the fusion of transport vesicles within the Golgi cisternae. Is also required for transport from the endoplasmic reticulum to the Golgi stack. Seems to function as a fusion protein required for the delivery of cargo proteins to all compartments of the Golgi stack independent of vesicle origin.</text>
</comment>
<dbReference type="InterPro" id="IPR039812">
    <property type="entry name" value="Vesicle-fus_ATPase"/>
</dbReference>
<keyword evidence="10" id="KW-1185">Reference proteome</keyword>
<keyword evidence="4 6" id="KW-0067">ATP-binding</keyword>
<dbReference type="GO" id="GO:0005795">
    <property type="term" value="C:Golgi stack"/>
    <property type="evidence" value="ECO:0007669"/>
    <property type="project" value="TreeGrafter"/>
</dbReference>
<name>D8M8U3_BLAHO</name>
<dbReference type="Proteomes" id="UP000008312">
    <property type="component" value="Unassembled WGS sequence"/>
</dbReference>
<dbReference type="RefSeq" id="XP_012898530.1">
    <property type="nucleotide sequence ID" value="XM_013043076.1"/>
</dbReference>
<feature type="domain" description="AAA+ ATPase" evidence="8">
    <location>
        <begin position="473"/>
        <end position="596"/>
    </location>
</feature>
<keyword evidence="3 6" id="KW-0547">Nucleotide-binding</keyword>
<dbReference type="InterPro" id="IPR029067">
    <property type="entry name" value="CDC48_domain_2-like_sf"/>
</dbReference>
<dbReference type="FunCoup" id="D8M8U3">
    <property type="interactions" value="190"/>
</dbReference>
<dbReference type="InParanoid" id="D8M8U3"/>
<dbReference type="PANTHER" id="PTHR23078">
    <property type="entry name" value="VESICULAR-FUSION PROTEIN NSF"/>
    <property type="match status" value="1"/>
</dbReference>
<dbReference type="SMART" id="SM00382">
    <property type="entry name" value="AAA"/>
    <property type="match status" value="2"/>
</dbReference>
<dbReference type="PROSITE" id="PS00674">
    <property type="entry name" value="AAA"/>
    <property type="match status" value="1"/>
</dbReference>
<dbReference type="PANTHER" id="PTHR23078:SF3">
    <property type="entry name" value="VESICLE-FUSING ATPASE"/>
    <property type="match status" value="1"/>
</dbReference>
<dbReference type="Gene3D" id="3.10.330.10">
    <property type="match status" value="1"/>
</dbReference>
<dbReference type="GO" id="GO:0035494">
    <property type="term" value="P:SNARE complex disassembly"/>
    <property type="evidence" value="ECO:0007669"/>
    <property type="project" value="InterPro"/>
</dbReference>
<dbReference type="GeneID" id="24921252"/>
<evidence type="ECO:0000256" key="1">
    <source>
        <dbReference type="ARBA" id="ARBA00006914"/>
    </source>
</evidence>
<dbReference type="AlphaFoldDB" id="D8M8U3"/>
<comment type="subcellular location">
    <subcellularLocation>
        <location evidence="7">Cytoplasm</location>
    </subcellularLocation>
</comment>
<dbReference type="GO" id="GO:0043001">
    <property type="term" value="P:Golgi to plasma membrane protein transport"/>
    <property type="evidence" value="ECO:0007669"/>
    <property type="project" value="TreeGrafter"/>
</dbReference>
<evidence type="ECO:0000256" key="6">
    <source>
        <dbReference type="RuleBase" id="RU003651"/>
    </source>
</evidence>
<dbReference type="SUPFAM" id="SSF54585">
    <property type="entry name" value="Cdc48 domain 2-like"/>
    <property type="match status" value="1"/>
</dbReference>
<dbReference type="FunFam" id="1.10.8.60:FF:000115">
    <property type="entry name" value="N-ethylmaleimide-sensitive fusion protein, putative"/>
    <property type="match status" value="1"/>
</dbReference>
<keyword evidence="2 7" id="KW-0813">Transport</keyword>
<comment type="similarity">
    <text evidence="1 6">Belongs to the AAA ATPase family.</text>
</comment>
<evidence type="ECO:0000256" key="7">
    <source>
        <dbReference type="RuleBase" id="RU367045"/>
    </source>
</evidence>
<keyword evidence="7" id="KW-0931">ER-Golgi transport</keyword>
<dbReference type="OrthoDB" id="9982946at2759"/>
<protein>
    <recommendedName>
        <fullName evidence="7">Vesicle-fusing ATPase</fullName>
        <ecNumber evidence="7">3.6.4.6</ecNumber>
    </recommendedName>
</protein>
<dbReference type="FunFam" id="3.40.50.300:FF:000187">
    <property type="entry name" value="Vesicular-fusion ATPase SEC18"/>
    <property type="match status" value="1"/>
</dbReference>